<dbReference type="OrthoDB" id="541377at2759"/>
<dbReference type="SUPFAM" id="SSF53335">
    <property type="entry name" value="S-adenosyl-L-methionine-dependent methyltransferases"/>
    <property type="match status" value="1"/>
</dbReference>
<dbReference type="PANTHER" id="PTHR24330:SF19">
    <property type="entry name" value="MEDIATOR OF RNA POLYMERASE II TRANSCRIPTION SUBUNIT 29"/>
    <property type="match status" value="1"/>
</dbReference>
<dbReference type="PANTHER" id="PTHR24330">
    <property type="entry name" value="HOMEOBOX PROTEIN BARH-LIKE"/>
    <property type="match status" value="1"/>
</dbReference>
<name>A0A835TE20_CHLIN</name>
<keyword evidence="3" id="KW-1185">Reference proteome</keyword>
<dbReference type="EMBL" id="JAEHOC010000009">
    <property type="protein sequence ID" value="KAG2438664.1"/>
    <property type="molecule type" value="Genomic_DNA"/>
</dbReference>
<organism evidence="2 3">
    <name type="scientific">Chlamydomonas incerta</name>
    <dbReference type="NCBI Taxonomy" id="51695"/>
    <lineage>
        <taxon>Eukaryota</taxon>
        <taxon>Viridiplantae</taxon>
        <taxon>Chlorophyta</taxon>
        <taxon>core chlorophytes</taxon>
        <taxon>Chlorophyceae</taxon>
        <taxon>CS clade</taxon>
        <taxon>Chlamydomonadales</taxon>
        <taxon>Chlamydomonadaceae</taxon>
        <taxon>Chlamydomonas</taxon>
    </lineage>
</organism>
<proteinExistence type="predicted"/>
<dbReference type="Pfam" id="PF13578">
    <property type="entry name" value="Methyltransf_24"/>
    <property type="match status" value="2"/>
</dbReference>
<feature type="region of interest" description="Disordered" evidence="1">
    <location>
        <begin position="215"/>
        <end position="258"/>
    </location>
</feature>
<reference evidence="2" key="1">
    <citation type="journal article" date="2020" name="bioRxiv">
        <title>Comparative genomics of Chlamydomonas.</title>
        <authorList>
            <person name="Craig R.J."/>
            <person name="Hasan A.R."/>
            <person name="Ness R.W."/>
            <person name="Keightley P.D."/>
        </authorList>
    </citation>
    <scope>NUCLEOTIDE SEQUENCE</scope>
    <source>
        <strain evidence="2">SAG 7.73</strain>
    </source>
</reference>
<evidence type="ECO:0000256" key="1">
    <source>
        <dbReference type="SAM" id="MobiDB-lite"/>
    </source>
</evidence>
<dbReference type="Proteomes" id="UP000650467">
    <property type="component" value="Unassembled WGS sequence"/>
</dbReference>
<comment type="caution">
    <text evidence="2">The sequence shown here is derived from an EMBL/GenBank/DDBJ whole genome shotgun (WGS) entry which is preliminary data.</text>
</comment>
<evidence type="ECO:0000313" key="2">
    <source>
        <dbReference type="EMBL" id="KAG2438664.1"/>
    </source>
</evidence>
<evidence type="ECO:0008006" key="4">
    <source>
        <dbReference type="Google" id="ProtNLM"/>
    </source>
</evidence>
<feature type="compositionally biased region" description="Pro residues" evidence="1">
    <location>
        <begin position="218"/>
        <end position="257"/>
    </location>
</feature>
<dbReference type="AlphaFoldDB" id="A0A835TE20"/>
<feature type="compositionally biased region" description="Low complexity" evidence="1">
    <location>
        <begin position="1"/>
        <end position="55"/>
    </location>
</feature>
<gene>
    <name evidence="2" type="ORF">HXX76_005211</name>
</gene>
<sequence>MADGQAAAWQAGAAATATAEAAEGASSDLLQPHQQQPEPSPSQPQSQQQQQQPQQPDQPPAPAFTVDWITPHAHVWQQHIVPRLAGRPGVTALEIGCWEGRSALWLLAHVLTGPGSALVCVDPFELAHPPFARNRQVFEANLAASGERGRVRFLHMRSVAALPLLLMEALQPPQPPLPLPAPAADKPSAAPAAAAAPAAGAAAPAVKAAAAGSAPVAAPAPPPRAAAPAPMPSPHPPQPHSPRPQPAPQLPPPPPPHLQLVAVPRPGLDLVYIDGSHLRADVITDAVMAWPLLKVGGLLVFDDYAWPQYADNPVCHPRQAVDAFLQLFGHQLDVLSTGYQVMALRTAAT</sequence>
<evidence type="ECO:0000313" key="3">
    <source>
        <dbReference type="Proteomes" id="UP000650467"/>
    </source>
</evidence>
<protein>
    <recommendedName>
        <fullName evidence="4">Methyltransferase</fullName>
    </recommendedName>
</protein>
<dbReference type="InterPro" id="IPR029063">
    <property type="entry name" value="SAM-dependent_MTases_sf"/>
</dbReference>
<accession>A0A835TE20</accession>
<feature type="region of interest" description="Disordered" evidence="1">
    <location>
        <begin position="1"/>
        <end position="65"/>
    </location>
</feature>
<dbReference type="InterPro" id="IPR052145">
    <property type="entry name" value="Mediator/Homeobox_domain"/>
</dbReference>
<dbReference type="Gene3D" id="3.40.50.150">
    <property type="entry name" value="Vaccinia Virus protein VP39"/>
    <property type="match status" value="2"/>
</dbReference>